<keyword evidence="1" id="KW-0677">Repeat</keyword>
<dbReference type="AlphaFoldDB" id="A0A096PA62"/>
<dbReference type="Proteomes" id="UP000009170">
    <property type="component" value="Unassembled WGS sequence"/>
</dbReference>
<evidence type="ECO:0000256" key="1">
    <source>
        <dbReference type="ARBA" id="ARBA00022737"/>
    </source>
</evidence>
<gene>
    <name evidence="4" type="ORF">OT_ostta15g02180</name>
</gene>
<dbReference type="STRING" id="70448.A0A096PA62"/>
<evidence type="ECO:0000256" key="2">
    <source>
        <dbReference type="ARBA" id="ARBA00023043"/>
    </source>
</evidence>
<dbReference type="PRINTS" id="PR01415">
    <property type="entry name" value="ANKYRIN"/>
</dbReference>
<organism evidence="4 5">
    <name type="scientific">Ostreococcus tauri</name>
    <name type="common">Marine green alga</name>
    <dbReference type="NCBI Taxonomy" id="70448"/>
    <lineage>
        <taxon>Eukaryota</taxon>
        <taxon>Viridiplantae</taxon>
        <taxon>Chlorophyta</taxon>
        <taxon>Mamiellophyceae</taxon>
        <taxon>Mamiellales</taxon>
        <taxon>Bathycoccaceae</taxon>
        <taxon>Ostreococcus</taxon>
    </lineage>
</organism>
<dbReference type="OrthoDB" id="497215at2759"/>
<dbReference type="KEGG" id="ota:OT_ostta15g02180"/>
<protein>
    <submittedName>
        <fullName evidence="4">Ankyrin repeat</fullName>
    </submittedName>
</protein>
<name>A0A096PA62_OSTTA</name>
<sequence length="280" mass="30442">MPTSRREGRRRWMSWTTTFAIGVLAMTTVGTRGTRAAGTPAAVAAALRGDLQWFTDAELAHDEATLMVMLNREDGDHGLNALGAAVTVDNEDLAKRILALGGDAEAEDHDGHTPLHRAVVTGKLNMIRLLKEHGVDVKQVARDGFAPLHRASWGSSEARAEIVRFLVRECEEDVDRLDVHGLTAAFRAVDHGNVFMLKVLIELGADVNFSNKRGDSMLATAVRKQNVEIVQALLDANADVTKEDSKGRNLRKLAKQLRSKKVLDLISQAYASATSSGAEL</sequence>
<feature type="repeat" description="ANK" evidence="3">
    <location>
        <begin position="180"/>
        <end position="212"/>
    </location>
</feature>
<evidence type="ECO:0000256" key="3">
    <source>
        <dbReference type="PROSITE-ProRule" id="PRU00023"/>
    </source>
</evidence>
<reference evidence="4 5" key="2">
    <citation type="journal article" date="2014" name="BMC Genomics">
        <title>An improved genome of the model marine alga Ostreococcus tauri unfolds by assessing Illumina de novo assemblies.</title>
        <authorList>
            <person name="Blanc-Mathieu R."/>
            <person name="Verhelst B."/>
            <person name="Derelle E."/>
            <person name="Rombauts S."/>
            <person name="Bouget F.Y."/>
            <person name="Carre I."/>
            <person name="Chateau A."/>
            <person name="Eyre-Walker A."/>
            <person name="Grimsley N."/>
            <person name="Moreau H."/>
            <person name="Piegu B."/>
            <person name="Rivals E."/>
            <person name="Schackwitz W."/>
            <person name="Van de Peer Y."/>
            <person name="Piganeau G."/>
        </authorList>
    </citation>
    <scope>NUCLEOTIDE SEQUENCE [LARGE SCALE GENOMIC DNA]</scope>
    <source>
        <strain evidence="5">OTTH 0595 / CCAP 157/2 / RCC745</strain>
    </source>
</reference>
<dbReference type="PROSITE" id="PS50088">
    <property type="entry name" value="ANK_REPEAT"/>
    <property type="match status" value="3"/>
</dbReference>
<accession>A0A096PA62</accession>
<comment type="caution">
    <text evidence="4">The sequence shown here is derived from an EMBL/GenBank/DDBJ whole genome shotgun (WGS) entry which is preliminary data.</text>
</comment>
<dbReference type="SMART" id="SM00248">
    <property type="entry name" value="ANK"/>
    <property type="match status" value="5"/>
</dbReference>
<feature type="repeat" description="ANK" evidence="3">
    <location>
        <begin position="213"/>
        <end position="245"/>
    </location>
</feature>
<dbReference type="Gene3D" id="1.25.40.20">
    <property type="entry name" value="Ankyrin repeat-containing domain"/>
    <property type="match status" value="1"/>
</dbReference>
<feature type="repeat" description="ANK" evidence="3">
    <location>
        <begin position="110"/>
        <end position="142"/>
    </location>
</feature>
<dbReference type="InParanoid" id="A0A096PA62"/>
<dbReference type="PANTHER" id="PTHR24198:SF165">
    <property type="entry name" value="ANKYRIN REPEAT-CONTAINING PROTEIN-RELATED"/>
    <property type="match status" value="1"/>
</dbReference>
<dbReference type="SUPFAM" id="SSF48403">
    <property type="entry name" value="Ankyrin repeat"/>
    <property type="match status" value="1"/>
</dbReference>
<proteinExistence type="predicted"/>
<dbReference type="PROSITE" id="PS50297">
    <property type="entry name" value="ANK_REP_REGION"/>
    <property type="match status" value="3"/>
</dbReference>
<evidence type="ECO:0000313" key="5">
    <source>
        <dbReference type="Proteomes" id="UP000009170"/>
    </source>
</evidence>
<dbReference type="Pfam" id="PF12796">
    <property type="entry name" value="Ank_2"/>
    <property type="match status" value="1"/>
</dbReference>
<dbReference type="PANTHER" id="PTHR24198">
    <property type="entry name" value="ANKYRIN REPEAT AND PROTEIN KINASE DOMAIN-CONTAINING PROTEIN"/>
    <property type="match status" value="1"/>
</dbReference>
<reference evidence="5" key="1">
    <citation type="journal article" date="2006" name="Proc. Natl. Acad. Sci. U.S.A.">
        <title>Genome analysis of the smallest free-living eukaryote Ostreococcus tauri unveils many unique features.</title>
        <authorList>
            <person name="Derelle E."/>
            <person name="Ferraz C."/>
            <person name="Rombauts S."/>
            <person name="Rouze P."/>
            <person name="Worden A.Z."/>
            <person name="Robbens S."/>
            <person name="Partensky F."/>
            <person name="Degroeve S."/>
            <person name="Echeynie S."/>
            <person name="Cooke R."/>
            <person name="Saeys Y."/>
            <person name="Wuyts J."/>
            <person name="Jabbari K."/>
            <person name="Bowler C."/>
            <person name="Panaud O."/>
            <person name="Piegu B."/>
            <person name="Ball S.G."/>
            <person name="Ral J.-P."/>
            <person name="Bouget F.-Y."/>
            <person name="Piganeau G."/>
            <person name="De Baets B."/>
            <person name="Picard A."/>
            <person name="Delseny M."/>
            <person name="Demaille J."/>
            <person name="Van de Peer Y."/>
            <person name="Moreau H."/>
        </authorList>
    </citation>
    <scope>NUCLEOTIDE SEQUENCE [LARGE SCALE GENOMIC DNA]</scope>
    <source>
        <strain evidence="5">OTTH 0595 / CCAP 157/2 / RCC745</strain>
    </source>
</reference>
<dbReference type="GeneID" id="9830745"/>
<evidence type="ECO:0000313" key="4">
    <source>
        <dbReference type="EMBL" id="CEG01822.1"/>
    </source>
</evidence>
<dbReference type="InterPro" id="IPR002110">
    <property type="entry name" value="Ankyrin_rpt"/>
</dbReference>
<keyword evidence="5" id="KW-1185">Reference proteome</keyword>
<dbReference type="InterPro" id="IPR036770">
    <property type="entry name" value="Ankyrin_rpt-contain_sf"/>
</dbReference>
<dbReference type="EMBL" id="CAID01000015">
    <property type="protein sequence ID" value="CEG01822.1"/>
    <property type="molecule type" value="Genomic_DNA"/>
</dbReference>
<keyword evidence="2 3" id="KW-0040">ANK repeat</keyword>
<dbReference type="Pfam" id="PF13637">
    <property type="entry name" value="Ank_4"/>
    <property type="match status" value="1"/>
</dbReference>
<dbReference type="RefSeq" id="XP_003083366.2">
    <property type="nucleotide sequence ID" value="XM_003083318.2"/>
</dbReference>